<dbReference type="PROSITE" id="PS00916">
    <property type="entry name" value="PI3_4_KINASE_2"/>
    <property type="match status" value="1"/>
</dbReference>
<dbReference type="Gene3D" id="1.10.1070.11">
    <property type="entry name" value="Phosphatidylinositol 3-/4-kinase, catalytic domain"/>
    <property type="match status" value="1"/>
</dbReference>
<dbReference type="PANTHER" id="PTHR10048:SF22">
    <property type="entry name" value="PHOSPHATIDYLINOSITOL 4-KINASE BETA"/>
    <property type="match status" value="1"/>
</dbReference>
<dbReference type="InterPro" id="IPR049160">
    <property type="entry name" value="PI4KB-PIK1_PIK"/>
</dbReference>
<keyword evidence="3" id="KW-0808">Transferase</keyword>
<evidence type="ECO:0000256" key="5">
    <source>
        <dbReference type="SAM" id="MobiDB-lite"/>
    </source>
</evidence>
<dbReference type="InterPro" id="IPR000403">
    <property type="entry name" value="PI3/4_kinase_cat_dom"/>
</dbReference>
<dbReference type="InterPro" id="IPR036940">
    <property type="entry name" value="PI3/4_kinase_cat_sf"/>
</dbReference>
<feature type="compositionally biased region" description="Basic and acidic residues" evidence="5">
    <location>
        <begin position="651"/>
        <end position="668"/>
    </location>
</feature>
<feature type="region of interest" description="Disordered" evidence="5">
    <location>
        <begin position="439"/>
        <end position="556"/>
    </location>
</feature>
<evidence type="ECO:0000313" key="9">
    <source>
        <dbReference type="Proteomes" id="UP000244722"/>
    </source>
</evidence>
<feature type="domain" description="PI3K/PI4K catalytic" evidence="6">
    <location>
        <begin position="667"/>
        <end position="958"/>
    </location>
</feature>
<dbReference type="EC" id="2.7.1.67" evidence="2"/>
<evidence type="ECO:0000313" key="8">
    <source>
        <dbReference type="EMBL" id="PUU84045.1"/>
    </source>
</evidence>
<dbReference type="GO" id="GO:0016020">
    <property type="term" value="C:membrane"/>
    <property type="evidence" value="ECO:0007669"/>
    <property type="project" value="TreeGrafter"/>
</dbReference>
<dbReference type="Pfam" id="PF21245">
    <property type="entry name" value="PI4KB-PIK1_PIK"/>
    <property type="match status" value="1"/>
</dbReference>
<dbReference type="InterPro" id="IPR021601">
    <property type="entry name" value="Phosphatidylino_kinase_fungi"/>
</dbReference>
<dbReference type="PROSITE" id="PS50290">
    <property type="entry name" value="PI3_4_KINASE_3"/>
    <property type="match status" value="1"/>
</dbReference>
<dbReference type="InterPro" id="IPR011009">
    <property type="entry name" value="Kinase-like_dom_sf"/>
</dbReference>
<dbReference type="PANTHER" id="PTHR10048">
    <property type="entry name" value="PHOSPHATIDYLINOSITOL KINASE"/>
    <property type="match status" value="1"/>
</dbReference>
<protein>
    <recommendedName>
        <fullName evidence="2">1-phosphatidylinositol 4-kinase</fullName>
        <ecNumber evidence="2">2.7.1.67</ecNumber>
    </recommendedName>
</protein>
<dbReference type="InterPro" id="IPR057754">
    <property type="entry name" value="PI4-kinase_beta/PIK1_cat"/>
</dbReference>
<gene>
    <name evidence="8" type="ORF">B9Z19DRAFT_961567</name>
</gene>
<evidence type="ECO:0000256" key="4">
    <source>
        <dbReference type="ARBA" id="ARBA00022777"/>
    </source>
</evidence>
<dbReference type="Gene3D" id="3.30.1010.10">
    <property type="entry name" value="Phosphatidylinositol 3-kinase Catalytic Subunit, Chain A, domain 4"/>
    <property type="match status" value="1"/>
</dbReference>
<comment type="caution">
    <text evidence="8">The sequence shown here is derived from an EMBL/GenBank/DDBJ whole genome shotgun (WGS) entry which is preliminary data.</text>
</comment>
<feature type="domain" description="PIK helical" evidence="7">
    <location>
        <begin position="1"/>
        <end position="120"/>
    </location>
</feature>
<dbReference type="Pfam" id="PF00454">
    <property type="entry name" value="PI3_PI4_kinase"/>
    <property type="match status" value="1"/>
</dbReference>
<keyword evidence="9" id="KW-1185">Reference proteome</keyword>
<dbReference type="SUPFAM" id="SSF56112">
    <property type="entry name" value="Protein kinase-like (PK-like)"/>
    <property type="match status" value="1"/>
</dbReference>
<dbReference type="InterPro" id="IPR015433">
    <property type="entry name" value="PI3/4_kinase"/>
</dbReference>
<dbReference type="GO" id="GO:0005737">
    <property type="term" value="C:cytoplasm"/>
    <property type="evidence" value="ECO:0007669"/>
    <property type="project" value="TreeGrafter"/>
</dbReference>
<evidence type="ECO:0000256" key="3">
    <source>
        <dbReference type="ARBA" id="ARBA00022679"/>
    </source>
</evidence>
<organism evidence="8 9">
    <name type="scientific">Tuber borchii</name>
    <name type="common">White truffle</name>
    <dbReference type="NCBI Taxonomy" id="42251"/>
    <lineage>
        <taxon>Eukaryota</taxon>
        <taxon>Fungi</taxon>
        <taxon>Dikarya</taxon>
        <taxon>Ascomycota</taxon>
        <taxon>Pezizomycotina</taxon>
        <taxon>Pezizomycetes</taxon>
        <taxon>Pezizales</taxon>
        <taxon>Tuberaceae</taxon>
        <taxon>Tuber</taxon>
    </lineage>
</organism>
<dbReference type="EMBL" id="NESQ01000004">
    <property type="protein sequence ID" value="PUU84045.1"/>
    <property type="molecule type" value="Genomic_DNA"/>
</dbReference>
<dbReference type="InterPro" id="IPR016024">
    <property type="entry name" value="ARM-type_fold"/>
</dbReference>
<dbReference type="Pfam" id="PF11522">
    <property type="entry name" value="Pik1"/>
    <property type="match status" value="1"/>
</dbReference>
<dbReference type="OrthoDB" id="10264149at2759"/>
<feature type="compositionally biased region" description="Low complexity" evidence="5">
    <location>
        <begin position="506"/>
        <end position="542"/>
    </location>
</feature>
<dbReference type="FunFam" id="1.10.1070.11:FF:000016">
    <property type="entry name" value="PIK1p Phosphatidylinositol 4-kinase"/>
    <property type="match status" value="1"/>
</dbReference>
<name>A0A2T7A8K6_TUBBO</name>
<proteinExistence type="predicted"/>
<feature type="compositionally biased region" description="Polar residues" evidence="5">
    <location>
        <begin position="486"/>
        <end position="496"/>
    </location>
</feature>
<dbReference type="GO" id="GO:0004430">
    <property type="term" value="F:1-phosphatidylinositol 4-kinase activity"/>
    <property type="evidence" value="ECO:0007669"/>
    <property type="project" value="UniProtKB-EC"/>
</dbReference>
<comment type="catalytic activity">
    <reaction evidence="1">
        <text>a 1,2-diacyl-sn-glycero-3-phospho-(1D-myo-inositol) + ATP = a 1,2-diacyl-sn-glycero-3-phospho-(1D-myo-inositol 4-phosphate) + ADP + H(+)</text>
        <dbReference type="Rhea" id="RHEA:19877"/>
        <dbReference type="ChEBI" id="CHEBI:15378"/>
        <dbReference type="ChEBI" id="CHEBI:30616"/>
        <dbReference type="ChEBI" id="CHEBI:57880"/>
        <dbReference type="ChEBI" id="CHEBI:58178"/>
        <dbReference type="ChEBI" id="CHEBI:456216"/>
        <dbReference type="EC" id="2.7.1.67"/>
    </reaction>
</comment>
<evidence type="ECO:0000256" key="2">
    <source>
        <dbReference type="ARBA" id="ARBA00012169"/>
    </source>
</evidence>
<reference evidence="8 9" key="1">
    <citation type="submission" date="2017-04" db="EMBL/GenBank/DDBJ databases">
        <title>Draft genome sequence of Tuber borchii Vittad., a whitish edible truffle.</title>
        <authorList>
            <consortium name="DOE Joint Genome Institute"/>
            <person name="Murat C."/>
            <person name="Kuo A."/>
            <person name="Barry K.W."/>
            <person name="Clum A."/>
            <person name="Dockter R.B."/>
            <person name="Fauchery L."/>
            <person name="Iotti M."/>
            <person name="Kohler A."/>
            <person name="Labutti K."/>
            <person name="Lindquist E.A."/>
            <person name="Lipzen A."/>
            <person name="Ohm R.A."/>
            <person name="Wang M."/>
            <person name="Grigoriev I.V."/>
            <person name="Zambonelli A."/>
            <person name="Martin F.M."/>
        </authorList>
    </citation>
    <scope>NUCLEOTIDE SEQUENCE [LARGE SCALE GENOMIC DNA]</scope>
    <source>
        <strain evidence="8 9">Tbo3840</strain>
    </source>
</reference>
<dbReference type="AlphaFoldDB" id="A0A2T7A8K6"/>
<dbReference type="Gene3D" id="6.10.140.1260">
    <property type="match status" value="1"/>
</dbReference>
<evidence type="ECO:0000259" key="6">
    <source>
        <dbReference type="PROSITE" id="PS50290"/>
    </source>
</evidence>
<evidence type="ECO:0000259" key="7">
    <source>
        <dbReference type="PROSITE" id="PS51545"/>
    </source>
</evidence>
<dbReference type="InterPro" id="IPR018936">
    <property type="entry name" value="PI3/4_kinase_CS"/>
</dbReference>
<feature type="compositionally biased region" description="Polar residues" evidence="5">
    <location>
        <begin position="243"/>
        <end position="255"/>
    </location>
</feature>
<feature type="compositionally biased region" description="Polar residues" evidence="5">
    <location>
        <begin position="276"/>
        <end position="286"/>
    </location>
</feature>
<dbReference type="PROSITE" id="PS51545">
    <property type="entry name" value="PIK_HELICAL"/>
    <property type="match status" value="1"/>
</dbReference>
<keyword evidence="4 8" id="KW-0418">Kinase</keyword>
<feature type="region of interest" description="Disordered" evidence="5">
    <location>
        <begin position="169"/>
        <end position="299"/>
    </location>
</feature>
<accession>A0A2T7A8K6</accession>
<dbReference type="STRING" id="42251.A0A2T7A8K6"/>
<dbReference type="GO" id="GO:0046854">
    <property type="term" value="P:phosphatidylinositol phosphate biosynthetic process"/>
    <property type="evidence" value="ECO:0007669"/>
    <property type="project" value="InterPro"/>
</dbReference>
<dbReference type="Proteomes" id="UP000244722">
    <property type="component" value="Unassembled WGS sequence"/>
</dbReference>
<dbReference type="InterPro" id="IPR001263">
    <property type="entry name" value="PI3K_accessory_dom"/>
</dbReference>
<dbReference type="PROSITE" id="PS00915">
    <property type="entry name" value="PI3_4_KINASE_1"/>
    <property type="match status" value="1"/>
</dbReference>
<dbReference type="SMART" id="SM00146">
    <property type="entry name" value="PI3Kc"/>
    <property type="match status" value="1"/>
</dbReference>
<evidence type="ECO:0000256" key="1">
    <source>
        <dbReference type="ARBA" id="ARBA00001686"/>
    </source>
</evidence>
<dbReference type="GO" id="GO:0048015">
    <property type="term" value="P:phosphatidylinositol-mediated signaling"/>
    <property type="evidence" value="ECO:0007669"/>
    <property type="project" value="TreeGrafter"/>
</dbReference>
<feature type="region of interest" description="Disordered" evidence="5">
    <location>
        <begin position="647"/>
        <end position="672"/>
    </location>
</feature>
<sequence length="974" mass="106838">MSQLLYRLITSDHFSDDPFLVVAYLARYAKQIGVHHFLCTKLREFSYPEIEFFLPQLCHLLVSIEDTESVALEEFIFELCERSAHGALLTFWLFQTHLHDLSGNPQSNAFKTCRRIYNKVQHIVFGGEETRKRERLKENVLPVTLLASLILGSVGAPILLRFAGPLAVAQARKPRNPPSSISELPRIARSKTVASRTNSRPKKERVPRSQSSKGVEGSSKPASRPKSPNPQQVNAGPSKAETRSFSLSRRPSKSGSLDVPHIPQSSSSLPDLRIQRSATVSESKFGTSGRRTEKNRPLTPSLLSTSQKVHMLRANYFRKETQLLSALEDISNRLVLVPKPARLSALRAELALLGNDLPSEVDIPVICPATVIEGGATTGHHRVVRINPAEATVLNSAERVPYLLMIEVLRDDFDFDPEKEENRRLLAVLLSGDGGKKRIFDLTDSPPGHYRGGNSEGESDSVFEPSKGDIGTSPIIDDPYDFDTPRASSSDQSIASTVAPPHLPRLSSGATTLSAASSIVTPRSSELSSSSRSGSPAPGKKSASYSLTGSGGEQPDLSALATHMRTAAQMLAQLDASSSKRPKNEVAAIKAKIIASMQTLEEQSFFFEATAPLPTFDTIMASTAPPLATANVEEVEEPTANLNAGAGAARMENDQKTSGVERKADRGDPSAATFGEEWSAKRERIRKSSPYGWCKNWDLLSVIVKTGADLRQEAFACQLIHVCGKIWEKANVPVWIKRMRILVTGESSGLIETITNGTSLHSLKRSLTIASMNSGKNPRRRIASLKDHFVKTFGEPELDTYKAAVGAFTQSLAAYSIICYILQLKDRHNGNVLIDNQGHIIHIDFGFMLSNSPGSVGFESAPFKLTQEYVDVLGGAQSPEFAKFRALCKQAFQALRKSADDILGLVDLMGKESRMPCFASGAEYATNHLRQRFQLQLSEAEAEGFVDDVLIQKSLGSYFTRMYDQYQYLTQGIY</sequence>
<dbReference type="SUPFAM" id="SSF48371">
    <property type="entry name" value="ARM repeat"/>
    <property type="match status" value="1"/>
</dbReference>
<dbReference type="CDD" id="cd05168">
    <property type="entry name" value="PI4Kc_III_beta"/>
    <property type="match status" value="1"/>
</dbReference>